<dbReference type="InterPro" id="IPR017956">
    <property type="entry name" value="AT_hook_DNA-bd_motif"/>
</dbReference>
<evidence type="ECO:0000256" key="3">
    <source>
        <dbReference type="ARBA" id="ARBA00022771"/>
    </source>
</evidence>
<keyword evidence="4" id="KW-0862">Zinc</keyword>
<feature type="region of interest" description="Disordered" evidence="7">
    <location>
        <begin position="1"/>
        <end position="21"/>
    </location>
</feature>
<evidence type="ECO:0000259" key="8">
    <source>
        <dbReference type="PROSITE" id="PS50016"/>
    </source>
</evidence>
<reference evidence="9 10" key="1">
    <citation type="journal article" date="2023" name="Hortic Res">
        <title>Pangenome of water caltrop reveals structural variations and asymmetric subgenome divergence after allopolyploidization.</title>
        <authorList>
            <person name="Zhang X."/>
            <person name="Chen Y."/>
            <person name="Wang L."/>
            <person name="Yuan Y."/>
            <person name="Fang M."/>
            <person name="Shi L."/>
            <person name="Lu R."/>
            <person name="Comes H.P."/>
            <person name="Ma Y."/>
            <person name="Chen Y."/>
            <person name="Huang G."/>
            <person name="Zhou Y."/>
            <person name="Zheng Z."/>
            <person name="Qiu Y."/>
        </authorList>
    </citation>
    <scope>NUCLEOTIDE SEQUENCE [LARGE SCALE GENOMIC DNA]</scope>
    <source>
        <strain evidence="9">F231</strain>
    </source>
</reference>
<dbReference type="GO" id="GO:0003677">
    <property type="term" value="F:DNA binding"/>
    <property type="evidence" value="ECO:0007669"/>
    <property type="project" value="InterPro"/>
</dbReference>
<dbReference type="PANTHER" id="PTHR46309:SF1">
    <property type="entry name" value="PHD FINGER PROTEIN 12"/>
    <property type="match status" value="1"/>
</dbReference>
<dbReference type="CDD" id="cd15567">
    <property type="entry name" value="PHD4_NSD"/>
    <property type="match status" value="1"/>
</dbReference>
<dbReference type="Pfam" id="PF00628">
    <property type="entry name" value="PHD"/>
    <property type="match status" value="1"/>
</dbReference>
<dbReference type="InterPro" id="IPR054292">
    <property type="entry name" value="DUF7028"/>
</dbReference>
<dbReference type="GO" id="GO:0006357">
    <property type="term" value="P:regulation of transcription by RNA polymerase II"/>
    <property type="evidence" value="ECO:0007669"/>
    <property type="project" value="TreeGrafter"/>
</dbReference>
<evidence type="ECO:0000313" key="10">
    <source>
        <dbReference type="Proteomes" id="UP001346149"/>
    </source>
</evidence>
<evidence type="ECO:0000256" key="2">
    <source>
        <dbReference type="ARBA" id="ARBA00022723"/>
    </source>
</evidence>
<keyword evidence="5" id="KW-0539">Nucleus</keyword>
<dbReference type="Pfam" id="PF16135">
    <property type="entry name" value="TDBD"/>
    <property type="match status" value="1"/>
</dbReference>
<evidence type="ECO:0000256" key="5">
    <source>
        <dbReference type="ARBA" id="ARBA00023242"/>
    </source>
</evidence>
<evidence type="ECO:0000313" key="9">
    <source>
        <dbReference type="EMBL" id="KAK4786473.1"/>
    </source>
</evidence>
<protein>
    <recommendedName>
        <fullName evidence="8">PHD-type domain-containing protein</fullName>
    </recommendedName>
</protein>
<feature type="region of interest" description="Disordered" evidence="7">
    <location>
        <begin position="183"/>
        <end position="275"/>
    </location>
</feature>
<dbReference type="InterPro" id="IPR056511">
    <property type="entry name" value="IDM1_C"/>
</dbReference>
<dbReference type="InterPro" id="IPR019787">
    <property type="entry name" value="Znf_PHD-finger"/>
</dbReference>
<dbReference type="SMART" id="SM00249">
    <property type="entry name" value="PHD"/>
    <property type="match status" value="2"/>
</dbReference>
<dbReference type="EMBL" id="JAXQNO010000013">
    <property type="protein sequence ID" value="KAK4786473.1"/>
    <property type="molecule type" value="Genomic_DNA"/>
</dbReference>
<evidence type="ECO:0000256" key="6">
    <source>
        <dbReference type="PROSITE-ProRule" id="PRU00146"/>
    </source>
</evidence>
<keyword evidence="3 6" id="KW-0863">Zinc-finger</keyword>
<dbReference type="SMART" id="SM00384">
    <property type="entry name" value="AT_hook"/>
    <property type="match status" value="2"/>
</dbReference>
<gene>
    <name evidence="9" type="ORF">SAY86_003162</name>
</gene>
<evidence type="ECO:0000256" key="7">
    <source>
        <dbReference type="SAM" id="MobiDB-lite"/>
    </source>
</evidence>
<proteinExistence type="predicted"/>
<dbReference type="SUPFAM" id="SSF55729">
    <property type="entry name" value="Acyl-CoA N-acyltransferases (Nat)"/>
    <property type="match status" value="1"/>
</dbReference>
<sequence>MREGLRSGKLRQRVKKDEGSLGNAVAQKKLFDMDCKVDESVDIKDVLPESTLEDTEAEKLGFSVTYIGEVEDVDKCRLYEGLKFKQKMKKEDAGEECQYPLGTGKNQLREEGSDEKVQITGRVLPSRMRPVEVDQEKREDVAADCEVKRGQSHKLKNERIKIEEDDKSCDLIERIVEKTLKRKRGRPPKTCNATLQGRPPKACDTMPKRRGRPPLAQGPVGVLGNYLQKKQKVDGLRKNKRTIETKDTFKQTRSTRKSKRESRLNKDSKSKSPLCMEVEYENPKEGVIEAKERVQGGKDGLTRALEKQLVRNRITKLLFDAGWTVDYRPRQGKAYDDAVYVSPDGKTHWSVTLAYRVLKQRYEDGDAEAYKEGFSFSPIPQEELDILKRVQIKKRQGKKNHEVPVWRGKPESVVDLKKKMKKGKRVCHSGMTARKMSFDGRMKRKILQHKKGISINAPNAQSAGNRKCPETRNRKTCGLLVRRSDGVETDADGYVLYGGRRTTLAWMIDSGILLDKLKVSYMNQTRSGVMLQGRITRAGIDCGCCGETVTISEFESHSGSKLGLPLENIFLENGSSLLQCHLDAWYKLTLQNKWFCFVDVCGDDPNDDTCGICGDGGNLVCCDSCPSTFHQNCLDIQKFPSGAWYCLYCTCKYCGHIGKDLNQENIEELKSSLLSCCLCDQKYHNSCIHADDAMECVQDGLHFCGTKCQEIYSKIDLLLGVKHELEDGFSWTLVQRCEVGDNISSTEVTRKIGCNSKLAVALSVMDECFLPSSDPRSGINVIHNVLYSCGSNFKRLNFNGFYTLTLEMGDEIISVATIRIHGNLLAEMPYIGTRFMYRRQGMCRRLVIAVEYVLHSLGVENLVIPAISELKNTWTSAFGFVPLQVSILKKMRSMNVLVFPGIDMLQKSMSNSQCTGDSKVHTEGLISSGQDHPGANEATEVFDSIMICCEKLDNDIASQVVTAVNPTEETEKKSFALKSSSQLLNGSSNDLSDITSESIDCPNCSNNIRIHLGNEPCNILKGKNTDLHISKTDCDDCKQIKGHYWVAESDSLPLTAEKSHPQSEGTSCGLICLFDPVDIDGDLACDVKAANSDSQHLPNPPCKGPGENSVDDGSPNEPHDSFPSAGTNYLELLNQRSNEPDEVSDLMEIDGNFACEVKPVENGIDDASVKVIERDSFAAHNH</sequence>
<dbReference type="Pfam" id="PF22970">
    <property type="entry name" value="DUF7028"/>
    <property type="match status" value="1"/>
</dbReference>
<keyword evidence="10" id="KW-1185">Reference proteome</keyword>
<dbReference type="GO" id="GO:0005634">
    <property type="term" value="C:nucleus"/>
    <property type="evidence" value="ECO:0007669"/>
    <property type="project" value="UniProtKB-SubCell"/>
</dbReference>
<evidence type="ECO:0000256" key="4">
    <source>
        <dbReference type="ARBA" id="ARBA00022833"/>
    </source>
</evidence>
<dbReference type="GO" id="GO:0008270">
    <property type="term" value="F:zinc ion binding"/>
    <property type="evidence" value="ECO:0007669"/>
    <property type="project" value="UniProtKB-KW"/>
</dbReference>
<name>A0AAN7LSQ7_TRANT</name>
<dbReference type="GO" id="GO:0003714">
    <property type="term" value="F:transcription corepressor activity"/>
    <property type="evidence" value="ECO:0007669"/>
    <property type="project" value="InterPro"/>
</dbReference>
<dbReference type="InterPro" id="IPR001965">
    <property type="entry name" value="Znf_PHD"/>
</dbReference>
<dbReference type="InterPro" id="IPR032308">
    <property type="entry name" value="TDBD"/>
</dbReference>
<dbReference type="InterPro" id="IPR016181">
    <property type="entry name" value="Acyl_CoA_acyltransferase"/>
</dbReference>
<dbReference type="Gene3D" id="3.30.40.10">
    <property type="entry name" value="Zinc/RING finger domain, C3HC4 (zinc finger)"/>
    <property type="match status" value="1"/>
</dbReference>
<comment type="caution">
    <text evidence="9">The sequence shown here is derived from an EMBL/GenBank/DDBJ whole genome shotgun (WGS) entry which is preliminary data.</text>
</comment>
<dbReference type="Pfam" id="PF23209">
    <property type="entry name" value="IDM1_C"/>
    <property type="match status" value="1"/>
</dbReference>
<comment type="subcellular location">
    <subcellularLocation>
        <location evidence="1">Nucleus</location>
    </subcellularLocation>
</comment>
<dbReference type="SUPFAM" id="SSF57903">
    <property type="entry name" value="FYVE/PHD zinc finger"/>
    <property type="match status" value="1"/>
</dbReference>
<dbReference type="PANTHER" id="PTHR46309">
    <property type="entry name" value="PHD FINGER PROTEIN 12"/>
    <property type="match status" value="1"/>
</dbReference>
<feature type="compositionally biased region" description="Basic and acidic residues" evidence="7">
    <location>
        <begin position="261"/>
        <end position="270"/>
    </location>
</feature>
<dbReference type="InterPro" id="IPR042163">
    <property type="entry name" value="PHF12"/>
</dbReference>
<dbReference type="Proteomes" id="UP001346149">
    <property type="component" value="Unassembled WGS sequence"/>
</dbReference>
<feature type="domain" description="PHD-type" evidence="8">
    <location>
        <begin position="607"/>
        <end position="652"/>
    </location>
</feature>
<accession>A0AAN7LSQ7</accession>
<organism evidence="9 10">
    <name type="scientific">Trapa natans</name>
    <name type="common">Water chestnut</name>
    <dbReference type="NCBI Taxonomy" id="22666"/>
    <lineage>
        <taxon>Eukaryota</taxon>
        <taxon>Viridiplantae</taxon>
        <taxon>Streptophyta</taxon>
        <taxon>Embryophyta</taxon>
        <taxon>Tracheophyta</taxon>
        <taxon>Spermatophyta</taxon>
        <taxon>Magnoliopsida</taxon>
        <taxon>eudicotyledons</taxon>
        <taxon>Gunneridae</taxon>
        <taxon>Pentapetalae</taxon>
        <taxon>rosids</taxon>
        <taxon>malvids</taxon>
        <taxon>Myrtales</taxon>
        <taxon>Lythraceae</taxon>
        <taxon>Trapa</taxon>
    </lineage>
</organism>
<feature type="compositionally biased region" description="Basic and acidic residues" evidence="7">
    <location>
        <begin position="231"/>
        <end position="250"/>
    </location>
</feature>
<feature type="region of interest" description="Disordered" evidence="7">
    <location>
        <begin position="1090"/>
        <end position="1126"/>
    </location>
</feature>
<dbReference type="InterPro" id="IPR011011">
    <property type="entry name" value="Znf_FYVE_PHD"/>
</dbReference>
<keyword evidence="2" id="KW-0479">Metal-binding</keyword>
<dbReference type="PROSITE" id="PS50016">
    <property type="entry name" value="ZF_PHD_2"/>
    <property type="match status" value="1"/>
</dbReference>
<evidence type="ECO:0000256" key="1">
    <source>
        <dbReference type="ARBA" id="ARBA00004123"/>
    </source>
</evidence>
<dbReference type="InterPro" id="IPR013083">
    <property type="entry name" value="Znf_RING/FYVE/PHD"/>
</dbReference>
<dbReference type="AlphaFoldDB" id="A0AAN7LSQ7"/>